<evidence type="ECO:0000256" key="19">
    <source>
        <dbReference type="ARBA" id="ARBA00036623"/>
    </source>
</evidence>
<evidence type="ECO:0000256" key="15">
    <source>
        <dbReference type="ARBA" id="ARBA00035833"/>
    </source>
</evidence>
<protein>
    <recommendedName>
        <fullName evidence="22">Phosphatidylserine synthase</fullName>
        <ecNumber evidence="22">2.7.8.29</ecNumber>
    </recommendedName>
    <alternativeName>
        <fullName evidence="22">Serine-exchange enzyme</fullName>
    </alternativeName>
</protein>
<dbReference type="PANTHER" id="PTHR15362:SF7">
    <property type="entry name" value="PHOSPHATIDYLSERINE SYNTHASE 2"/>
    <property type="match status" value="1"/>
</dbReference>
<comment type="function">
    <text evidence="22">Catalyzes a base-exchange reaction in which the polar head group of phosphatidylethanolamine (PE) is replaced by L-serine.</text>
</comment>
<keyword evidence="9 22" id="KW-1133">Transmembrane helix</keyword>
<evidence type="ECO:0000256" key="22">
    <source>
        <dbReference type="RuleBase" id="RU368094"/>
    </source>
</evidence>
<evidence type="ECO:0000256" key="14">
    <source>
        <dbReference type="ARBA" id="ARBA00035767"/>
    </source>
</evidence>
<evidence type="ECO:0000256" key="21">
    <source>
        <dbReference type="ARBA" id="ARBA00036733"/>
    </source>
</evidence>
<evidence type="ECO:0000256" key="20">
    <source>
        <dbReference type="ARBA" id="ARBA00036644"/>
    </source>
</evidence>
<comment type="caution">
    <text evidence="22">Lacks conserved residue(s) required for the propagation of feature annotation.</text>
</comment>
<feature type="compositionally biased region" description="Basic and acidic residues" evidence="23">
    <location>
        <begin position="58"/>
        <end position="67"/>
    </location>
</feature>
<feature type="transmembrane region" description="Helical" evidence="22">
    <location>
        <begin position="427"/>
        <end position="446"/>
    </location>
</feature>
<feature type="transmembrane region" description="Helical" evidence="22">
    <location>
        <begin position="329"/>
        <end position="354"/>
    </location>
</feature>
<comment type="catalytic activity">
    <reaction evidence="19">
        <text>1-(1Z-octadecenyl)-2-(4Z,7Z,10Z,13Z,16Z,19Z-docosahexaenoyl)-sn-glycero-3-phosphoethanolamine + L-serine = 1-(1Z-octadecenyl)-2-(4Z,7Z,10Z,13Z,16Z,19Z-docosahexaenoyl)-sn-glycero-3-phospho-L-serine + ethanolamine</text>
        <dbReference type="Rhea" id="RHEA:41496"/>
        <dbReference type="ChEBI" id="CHEBI:33384"/>
        <dbReference type="ChEBI" id="CHEBI:57603"/>
        <dbReference type="ChEBI" id="CHEBI:78263"/>
        <dbReference type="ChEBI" id="CHEBI:78264"/>
    </reaction>
    <physiologicalReaction direction="left-to-right" evidence="19">
        <dbReference type="Rhea" id="RHEA:41497"/>
    </physiologicalReaction>
</comment>
<comment type="similarity">
    <text evidence="4 22">Belongs to the phosphatidyl serine synthase family.</text>
</comment>
<evidence type="ECO:0000256" key="1">
    <source>
        <dbReference type="ARBA" id="ARBA00004477"/>
    </source>
</evidence>
<reference evidence="24 25" key="1">
    <citation type="submission" date="2022-05" db="EMBL/GenBank/DDBJ databases">
        <authorList>
            <consortium name="Genoscope - CEA"/>
            <person name="William W."/>
        </authorList>
    </citation>
    <scope>NUCLEOTIDE SEQUENCE [LARGE SCALE GENOMIC DNA]</scope>
</reference>
<evidence type="ECO:0000256" key="18">
    <source>
        <dbReference type="ARBA" id="ARBA00036428"/>
    </source>
</evidence>
<feature type="transmembrane region" description="Helical" evidence="22">
    <location>
        <begin position="139"/>
        <end position="159"/>
    </location>
</feature>
<evidence type="ECO:0000313" key="24">
    <source>
        <dbReference type="EMBL" id="CAH3171977.1"/>
    </source>
</evidence>
<feature type="transmembrane region" description="Helical" evidence="22">
    <location>
        <begin position="396"/>
        <end position="415"/>
    </location>
</feature>
<evidence type="ECO:0000256" key="7">
    <source>
        <dbReference type="ARBA" id="ARBA00022692"/>
    </source>
</evidence>
<dbReference type="Pfam" id="PF03034">
    <property type="entry name" value="PSS"/>
    <property type="match status" value="1"/>
</dbReference>
<evidence type="ECO:0000256" key="12">
    <source>
        <dbReference type="ARBA" id="ARBA00023209"/>
    </source>
</evidence>
<keyword evidence="7 22" id="KW-0812">Transmembrane</keyword>
<keyword evidence="8 22" id="KW-0256">Endoplasmic reticulum</keyword>
<keyword evidence="10 22" id="KW-0443">Lipid metabolism</keyword>
<keyword evidence="12 22" id="KW-0594">Phospholipid biosynthesis</keyword>
<comment type="pathway">
    <text evidence="2 22">Phospholipid metabolism; phosphatidylserine biosynthesis.</text>
</comment>
<gene>
    <name evidence="24" type="ORF">PLOB_00012348</name>
</gene>
<comment type="subcellular location">
    <subcellularLocation>
        <location evidence="1 22">Endoplasmic reticulum membrane</location>
        <topology evidence="1 22">Multi-pass membrane protein</topology>
    </subcellularLocation>
</comment>
<sequence length="475" mass="55565">MLNNLLNNNTNNNAERPAECWHDMTIVFGTKFLKWLKEILASEQTHSHHMGKPNNQDKTTRRNDQAHDQDVVRANGHAGKKDNRPFSINCEWDIKQTQQFSDDGTNTYFWGLIACIAVFLLFGVTQIRDGPFKRPHPAFWRLILCLSVIYELALIFLLFQTTDDARQLLKYLDEDLGKSLPEQSYGEDCRLYTPEDPRGPFHNFLEKCDVFLPAHFFGWWAKALILRDYWLLTVISVLFEVLEYSLEHQLPNFSECWWDHWVMDVIVCNGFGAYLGMKTCEYLGNKPYHWRGLWNIPSYSGKFKRVAEQFTPYSWTSYNWNATTSLTRWLAVCGITALFLAAELNLFYLKFILWIPPPHFIMQARMALYLGMGAVALNETYRYMDDPTCKRFGQQAWVVAAIVATEILICVKFGWDTLSIPFPFHVSAFWILFVSIWLMWTVWNFWPSIIGIFRVHRDAEDKDAGSVTRNRPKHE</sequence>
<evidence type="ECO:0000256" key="23">
    <source>
        <dbReference type="SAM" id="MobiDB-lite"/>
    </source>
</evidence>
<accession>A0ABN8QY64</accession>
<evidence type="ECO:0000256" key="3">
    <source>
        <dbReference type="ARBA" id="ARBA00005189"/>
    </source>
</evidence>
<keyword evidence="13 22" id="KW-1208">Phospholipid metabolism</keyword>
<keyword evidence="11 22" id="KW-0472">Membrane</keyword>
<evidence type="ECO:0000256" key="17">
    <source>
        <dbReference type="ARBA" id="ARBA00035955"/>
    </source>
</evidence>
<organism evidence="24 25">
    <name type="scientific">Porites lobata</name>
    <dbReference type="NCBI Taxonomy" id="104759"/>
    <lineage>
        <taxon>Eukaryota</taxon>
        <taxon>Metazoa</taxon>
        <taxon>Cnidaria</taxon>
        <taxon>Anthozoa</taxon>
        <taxon>Hexacorallia</taxon>
        <taxon>Scleractinia</taxon>
        <taxon>Fungiina</taxon>
        <taxon>Poritidae</taxon>
        <taxon>Porites</taxon>
    </lineage>
</organism>
<dbReference type="InterPro" id="IPR004277">
    <property type="entry name" value="PSS"/>
</dbReference>
<comment type="catalytic activity">
    <reaction evidence="22">
        <text>a 1,2-diacyl-sn-glycero-3-phosphoethanolamine + L-serine = a 1,2-diacyl-sn-glycero-3-phospho-L-serine + ethanolamine</text>
        <dbReference type="Rhea" id="RHEA:27606"/>
        <dbReference type="ChEBI" id="CHEBI:33384"/>
        <dbReference type="ChEBI" id="CHEBI:57262"/>
        <dbReference type="ChEBI" id="CHEBI:57603"/>
        <dbReference type="ChEBI" id="CHEBI:64612"/>
        <dbReference type="EC" id="2.7.8.29"/>
    </reaction>
</comment>
<dbReference type="Proteomes" id="UP001159405">
    <property type="component" value="Unassembled WGS sequence"/>
</dbReference>
<keyword evidence="6 22" id="KW-0808">Transferase</keyword>
<evidence type="ECO:0000256" key="8">
    <source>
        <dbReference type="ARBA" id="ARBA00022824"/>
    </source>
</evidence>
<keyword evidence="5 22" id="KW-0444">Lipid biosynthesis</keyword>
<name>A0ABN8QY64_9CNID</name>
<comment type="catalytic activity">
    <reaction evidence="21">
        <text>1-(1Z-octadecenyl)-2-(5Z,8Z,11Z,14Z- eicosatetraenoyl)-sn-glycero-3-phosphoethanolamine + L-serine = 1-(1Z-octadecenyl)-2-(5Z,8Z,11Z,14Z-eicosatetraenoyl)-sn-glycero-3-phospho-L-serine + ethanolamine</text>
        <dbReference type="Rhea" id="RHEA:41604"/>
        <dbReference type="ChEBI" id="CHEBI:33384"/>
        <dbReference type="ChEBI" id="CHEBI:57603"/>
        <dbReference type="ChEBI" id="CHEBI:78342"/>
        <dbReference type="ChEBI" id="CHEBI:78343"/>
    </reaction>
    <physiologicalReaction direction="left-to-right" evidence="21">
        <dbReference type="Rhea" id="RHEA:41605"/>
    </physiologicalReaction>
</comment>
<comment type="catalytic activity">
    <reaction evidence="20">
        <text>1-octadecanoyl-2-(9Z-octadecenoyl)-sn-glycero-3-phosphoethanolamine + L-serine = 1-octadecanoyl-2-(9Z-octadecenoyl)-sn-glycero-3-phospho-L-serine + ethanolamine</text>
        <dbReference type="Rhea" id="RHEA:40795"/>
        <dbReference type="ChEBI" id="CHEBI:33384"/>
        <dbReference type="ChEBI" id="CHEBI:57603"/>
        <dbReference type="ChEBI" id="CHEBI:75038"/>
        <dbReference type="ChEBI" id="CHEBI:78260"/>
    </reaction>
    <physiologicalReaction direction="left-to-right" evidence="20">
        <dbReference type="Rhea" id="RHEA:40796"/>
    </physiologicalReaction>
</comment>
<evidence type="ECO:0000256" key="4">
    <source>
        <dbReference type="ARBA" id="ARBA00008671"/>
    </source>
</evidence>
<comment type="catalytic activity">
    <reaction evidence="14">
        <text>1-hexadecanoyl-2-(9Z-octadecenoyl)-sn-glycero-3-phosphoethanolamine + L-serine = 1-hexadecanoyl-2-(9Z-octadecenoyl)-sn-glycero-3-phospho-L-serine + ethanolamine</text>
        <dbReference type="Rhea" id="RHEA:41484"/>
        <dbReference type="ChEBI" id="CHEBI:33384"/>
        <dbReference type="ChEBI" id="CHEBI:57603"/>
        <dbReference type="ChEBI" id="CHEBI:73007"/>
        <dbReference type="ChEBI" id="CHEBI:75029"/>
    </reaction>
    <physiologicalReaction direction="left-to-right" evidence="14">
        <dbReference type="Rhea" id="RHEA:41485"/>
    </physiologicalReaction>
</comment>
<comment type="catalytic activity">
    <reaction evidence="16">
        <text>1-(1Z-octadecenyl)-2-(9Z-octadecenoyl)-sn-glycero-3-phosphoethanolamine + L-serine = 1-(1Z-octadecenyl)-2-(9Z-octadecenoyl)-sn-glycero-3-phospho-L-serine + ethanolamine</text>
        <dbReference type="Rhea" id="RHEA:41600"/>
        <dbReference type="ChEBI" id="CHEBI:33384"/>
        <dbReference type="ChEBI" id="CHEBI:57603"/>
        <dbReference type="ChEBI" id="CHEBI:78340"/>
        <dbReference type="ChEBI" id="CHEBI:78341"/>
    </reaction>
    <physiologicalReaction direction="left-to-right" evidence="16">
        <dbReference type="Rhea" id="RHEA:41601"/>
    </physiologicalReaction>
</comment>
<evidence type="ECO:0000256" key="6">
    <source>
        <dbReference type="ARBA" id="ARBA00022679"/>
    </source>
</evidence>
<keyword evidence="25" id="KW-1185">Reference proteome</keyword>
<comment type="caution">
    <text evidence="24">The sequence shown here is derived from an EMBL/GenBank/DDBJ whole genome shotgun (WGS) entry which is preliminary data.</text>
</comment>
<feature type="transmembrane region" description="Helical" evidence="22">
    <location>
        <begin position="108"/>
        <end position="127"/>
    </location>
</feature>
<evidence type="ECO:0000256" key="2">
    <source>
        <dbReference type="ARBA" id="ARBA00004916"/>
    </source>
</evidence>
<comment type="catalytic activity">
    <reaction evidence="15">
        <text>1-hexadecanoyl-2-(4Z,7Z,10Z,13Z,16Z,19Z-docosahexaenoyl)-sn-glycero-3-phosphoethanolamine + L-serine = 1-hexadecanoyl-2-(4Z,7Z,10Z,13Z,16Z,19Z-docosahexaenoyl)-sn-glycero-3-phosphoserine + ethanolamine</text>
        <dbReference type="Rhea" id="RHEA:41488"/>
        <dbReference type="ChEBI" id="CHEBI:33384"/>
        <dbReference type="ChEBI" id="CHEBI:57603"/>
        <dbReference type="ChEBI" id="CHEBI:78261"/>
        <dbReference type="ChEBI" id="CHEBI:78262"/>
    </reaction>
    <physiologicalReaction direction="left-to-right" evidence="15">
        <dbReference type="Rhea" id="RHEA:41489"/>
    </physiologicalReaction>
</comment>
<comment type="pathway">
    <text evidence="3">Lipid metabolism.</text>
</comment>
<evidence type="ECO:0000256" key="5">
    <source>
        <dbReference type="ARBA" id="ARBA00022516"/>
    </source>
</evidence>
<feature type="region of interest" description="Disordered" evidence="23">
    <location>
        <begin position="44"/>
        <end position="67"/>
    </location>
</feature>
<dbReference type="PANTHER" id="PTHR15362">
    <property type="entry name" value="PHOSPHATIDYLINOSITOL SYNTHASE"/>
    <property type="match status" value="1"/>
</dbReference>
<evidence type="ECO:0000256" key="13">
    <source>
        <dbReference type="ARBA" id="ARBA00023264"/>
    </source>
</evidence>
<evidence type="ECO:0000256" key="10">
    <source>
        <dbReference type="ARBA" id="ARBA00023098"/>
    </source>
</evidence>
<proteinExistence type="inferred from homology"/>
<dbReference type="EC" id="2.7.8.29" evidence="22"/>
<evidence type="ECO:0000256" key="16">
    <source>
        <dbReference type="ARBA" id="ARBA00035875"/>
    </source>
</evidence>
<comment type="catalytic activity">
    <reaction evidence="18">
        <text>1-octadecanoyl-2-(4Z,7Z,10Z,13Z,16Z,19Z-docosahexaenoyl)-sn-glycero-3-phosphoethanolamine + L-serine = 1-octadecanoyl-2-(4Z,7Z,10Z,13Z,16Z,19Z-docosahexaenoyl)-sn-glycero-3-phosphoserine + ethanolamine</text>
        <dbReference type="Rhea" id="RHEA:41492"/>
        <dbReference type="ChEBI" id="CHEBI:33384"/>
        <dbReference type="ChEBI" id="CHEBI:57603"/>
        <dbReference type="ChEBI" id="CHEBI:78265"/>
        <dbReference type="ChEBI" id="CHEBI:78266"/>
    </reaction>
    <physiologicalReaction direction="left-to-right" evidence="18">
        <dbReference type="Rhea" id="RHEA:41493"/>
    </physiologicalReaction>
</comment>
<evidence type="ECO:0000313" key="25">
    <source>
        <dbReference type="Proteomes" id="UP001159405"/>
    </source>
</evidence>
<evidence type="ECO:0000256" key="11">
    <source>
        <dbReference type="ARBA" id="ARBA00023136"/>
    </source>
</evidence>
<dbReference type="EMBL" id="CALNXK010000169">
    <property type="protein sequence ID" value="CAH3171977.1"/>
    <property type="molecule type" value="Genomic_DNA"/>
</dbReference>
<evidence type="ECO:0000256" key="9">
    <source>
        <dbReference type="ARBA" id="ARBA00022989"/>
    </source>
</evidence>
<comment type="catalytic activity">
    <reaction evidence="17">
        <text>1-octadecanoyl-2-(5Z,8Z,11Z,14Z)-eicosatetraenoyl-sn-glycero-3-phosphoethanolamine + L-serine = 1-octadecanoyl-2-(5Z,8Z,11Z,14Z)-eicosatetraenoyl-sn-glycero-3-phosphoserine + ethanolamine</text>
        <dbReference type="Rhea" id="RHEA:41500"/>
        <dbReference type="ChEBI" id="CHEBI:33384"/>
        <dbReference type="ChEBI" id="CHEBI:57603"/>
        <dbReference type="ChEBI" id="CHEBI:78268"/>
        <dbReference type="ChEBI" id="CHEBI:78269"/>
    </reaction>
    <physiologicalReaction direction="left-to-right" evidence="17">
        <dbReference type="Rhea" id="RHEA:41501"/>
    </physiologicalReaction>
</comment>
<feature type="transmembrane region" description="Helical" evidence="22">
    <location>
        <begin position="366"/>
        <end position="384"/>
    </location>
</feature>